<accession>S9TDN3</accession>
<evidence type="ECO:0000256" key="2">
    <source>
        <dbReference type="SAM" id="Phobius"/>
    </source>
</evidence>
<keyword evidence="2" id="KW-1133">Transmembrane helix</keyword>
<dbReference type="Proteomes" id="UP000015354">
    <property type="component" value="Unassembled WGS sequence"/>
</dbReference>
<keyword evidence="2" id="KW-0472">Membrane</keyword>
<feature type="region of interest" description="Disordered" evidence="1">
    <location>
        <begin position="1"/>
        <end position="22"/>
    </location>
</feature>
<proteinExistence type="predicted"/>
<comment type="caution">
    <text evidence="3">The sequence shown here is derived from an EMBL/GenBank/DDBJ whole genome shotgun (WGS) entry which is preliminary data.</text>
</comment>
<evidence type="ECO:0000256" key="1">
    <source>
        <dbReference type="SAM" id="MobiDB-lite"/>
    </source>
</evidence>
<evidence type="ECO:0000313" key="4">
    <source>
        <dbReference type="Proteomes" id="UP000015354"/>
    </source>
</evidence>
<protein>
    <submittedName>
        <fullName evidence="3">Uncharacterized protein</fullName>
    </submittedName>
</protein>
<name>S9TDN3_9TRYP</name>
<evidence type="ECO:0000313" key="3">
    <source>
        <dbReference type="EMBL" id="EPY16102.1"/>
    </source>
</evidence>
<reference evidence="3 4" key="1">
    <citation type="journal article" date="2013" name="PLoS ONE">
        <title>Predicting the Proteins of Angomonas deanei, Strigomonas culicis and Their Respective Endosymbionts Reveals New Aspects of the Trypanosomatidae Family.</title>
        <authorList>
            <person name="Motta M.C."/>
            <person name="Martins A.C."/>
            <person name="de Souza S.S."/>
            <person name="Catta-Preta C.M."/>
            <person name="Silva R."/>
            <person name="Klein C.C."/>
            <person name="de Almeida L.G."/>
            <person name="de Lima Cunha O."/>
            <person name="Ciapina L.P."/>
            <person name="Brocchi M."/>
            <person name="Colabardini A.C."/>
            <person name="de Araujo Lima B."/>
            <person name="Machado C.R."/>
            <person name="de Almeida Soares C.M."/>
            <person name="Probst C.M."/>
            <person name="de Menezes C.B."/>
            <person name="Thompson C.E."/>
            <person name="Bartholomeu D.C."/>
            <person name="Gradia D.F."/>
            <person name="Pavoni D.P."/>
            <person name="Grisard E.C."/>
            <person name="Fantinatti-Garboggini F."/>
            <person name="Marchini F.K."/>
            <person name="Rodrigues-Luiz G.F."/>
            <person name="Wagner G."/>
            <person name="Goldman G.H."/>
            <person name="Fietto J.L."/>
            <person name="Elias M.C."/>
            <person name="Goldman M.H."/>
            <person name="Sagot M.F."/>
            <person name="Pereira M."/>
            <person name="Stoco P.H."/>
            <person name="de Mendonca-Neto R.P."/>
            <person name="Teixeira S.M."/>
            <person name="Maciel T.E."/>
            <person name="de Oliveira Mendes T.A."/>
            <person name="Urmenyi T.P."/>
            <person name="de Souza W."/>
            <person name="Schenkman S."/>
            <person name="de Vasconcelos A.T."/>
        </authorList>
    </citation>
    <scope>NUCLEOTIDE SEQUENCE [LARGE SCALE GENOMIC DNA]</scope>
</reference>
<dbReference type="AlphaFoldDB" id="S9TDN3"/>
<sequence length="554" mass="61012">MRRVAQPTARVRHGRGPAAATRGRAAVEDGVRVDGVRGGVGQSVADARGADEVGGHLQTAQQQHLRLLVVVAVEKNAGLVVQRHRVVVQQHLRRLRQNRVEERVSLVQQPLHELRALPAPLIELQPHRRVQIHVPPPRAAAIFLRHRGGLVRHRRVCQFGSAEWDVSMVRVDRRRAPGGAGRRRVVRRGAPLARLRDERRQVRAVVLVHLQCLLTQRKGHVVAHRVQGLFHQLAPSQKLEARVEEGHLDRGRDAVRTDDESGAAALLHLHQQRLVRLIFAFFRVGIVAVGIAVATAAGALSPLLLLPPELGVVHAVRVGAADADHRRPHVPRRVEGVAMAVPGHRQLAAHDGAHVHLPLTTDLLPPQPPRLPVPPAHARREAALRALQLAARLPTRVAALQQQQAEVVARHGGFRADLAEVQRDNVATEAAVQHGVVPALLGRALRVWHQHVLHQQSQEHVKELRALHRPQLMQRRRRHGRRRGDRPAADRLARVAAEEGIATVAADGRLIAPDVDEPAAATVQARGGHRHGGGLWRAEHMIVVVHRAAVVRIH</sequence>
<feature type="transmembrane region" description="Helical" evidence="2">
    <location>
        <begin position="277"/>
        <end position="300"/>
    </location>
</feature>
<dbReference type="EMBL" id="ATMH01011518">
    <property type="protein sequence ID" value="EPY16102.1"/>
    <property type="molecule type" value="Genomic_DNA"/>
</dbReference>
<organism evidence="3 4">
    <name type="scientific">Strigomonas culicis</name>
    <dbReference type="NCBI Taxonomy" id="28005"/>
    <lineage>
        <taxon>Eukaryota</taxon>
        <taxon>Discoba</taxon>
        <taxon>Euglenozoa</taxon>
        <taxon>Kinetoplastea</taxon>
        <taxon>Metakinetoplastina</taxon>
        <taxon>Trypanosomatida</taxon>
        <taxon>Trypanosomatidae</taxon>
        <taxon>Strigomonadinae</taxon>
        <taxon>Strigomonas</taxon>
    </lineage>
</organism>
<keyword evidence="4" id="KW-1185">Reference proteome</keyword>
<gene>
    <name evidence="3" type="ORF">STCU_11551</name>
</gene>
<keyword evidence="2" id="KW-0812">Transmembrane</keyword>